<dbReference type="PANTHER" id="PTHR30349:SF81">
    <property type="entry name" value="TYROSINE RECOMBINASE XERC"/>
    <property type="match status" value="1"/>
</dbReference>
<protein>
    <submittedName>
        <fullName evidence="6">Site-specific integrase</fullName>
    </submittedName>
</protein>
<keyword evidence="7" id="KW-1185">Reference proteome</keyword>
<sequence>MTPRPRLRVVSDNSPGAQLADVMEPMEFQRQCVDGFIASQVARGFSALTIDNGTGVLERFLTLAGKPAWELTAFDVDAVVAALIERGVGPVTRRDYVSTFRHYFQFLQARHFADVEARFGIRLADPIDVFHAGHHVTSESPATRPPPSPERMDDFFAFLKTRMDQSRKWAPIARDYALFRTLYHAGLRSAESSTLEIRDLHFDRGPFGKIHVRLGKAAKGSGPRPRWVPMLDDLGLILHWYLDEVRPKFRGSSPALFCDEGGRFMNSGSIRNRLAALCRAEGRPPHEQFSPHNLRHACATRNYERGVDLVAIQQMLGHWNVGTTMRYVTPSSTLVEDAYRRALTTTLAEATKEE</sequence>
<dbReference type="GO" id="GO:0015074">
    <property type="term" value="P:DNA integration"/>
    <property type="evidence" value="ECO:0007669"/>
    <property type="project" value="InterPro"/>
</dbReference>
<evidence type="ECO:0000313" key="7">
    <source>
        <dbReference type="Proteomes" id="UP000298412"/>
    </source>
</evidence>
<dbReference type="InterPro" id="IPR050090">
    <property type="entry name" value="Tyrosine_recombinase_XerCD"/>
</dbReference>
<feature type="domain" description="Tyr recombinase" evidence="4">
    <location>
        <begin position="145"/>
        <end position="340"/>
    </location>
</feature>
<dbReference type="InterPro" id="IPR002104">
    <property type="entry name" value="Integrase_catalytic"/>
</dbReference>
<dbReference type="PANTHER" id="PTHR30349">
    <property type="entry name" value="PHAGE INTEGRASE-RELATED"/>
    <property type="match status" value="1"/>
</dbReference>
<evidence type="ECO:0000256" key="1">
    <source>
        <dbReference type="ARBA" id="ARBA00023125"/>
    </source>
</evidence>
<gene>
    <name evidence="6" type="ORF">E3O19_03685</name>
</gene>
<dbReference type="InterPro" id="IPR044068">
    <property type="entry name" value="CB"/>
</dbReference>
<organism evidence="6 7">
    <name type="scientific">Cryobacterium algoritolerans</name>
    <dbReference type="NCBI Taxonomy" id="1259184"/>
    <lineage>
        <taxon>Bacteria</taxon>
        <taxon>Bacillati</taxon>
        <taxon>Actinomycetota</taxon>
        <taxon>Actinomycetes</taxon>
        <taxon>Micrococcales</taxon>
        <taxon>Microbacteriaceae</taxon>
        <taxon>Cryobacterium</taxon>
    </lineage>
</organism>
<comment type="caution">
    <text evidence="6">The sequence shown here is derived from an EMBL/GenBank/DDBJ whole genome shotgun (WGS) entry which is preliminary data.</text>
</comment>
<dbReference type="PROSITE" id="PS51898">
    <property type="entry name" value="TYR_RECOMBINASE"/>
    <property type="match status" value="1"/>
</dbReference>
<evidence type="ECO:0000313" key="6">
    <source>
        <dbReference type="EMBL" id="TFC19029.1"/>
    </source>
</evidence>
<evidence type="ECO:0000256" key="3">
    <source>
        <dbReference type="PROSITE-ProRule" id="PRU01248"/>
    </source>
</evidence>
<dbReference type="Pfam" id="PF00589">
    <property type="entry name" value="Phage_integrase"/>
    <property type="match status" value="1"/>
</dbReference>
<keyword evidence="1 3" id="KW-0238">DNA-binding</keyword>
<dbReference type="RefSeq" id="WP_134565357.1">
    <property type="nucleotide sequence ID" value="NZ_SOFP01000015.1"/>
</dbReference>
<dbReference type="Gene3D" id="1.10.150.130">
    <property type="match status" value="1"/>
</dbReference>
<feature type="domain" description="Core-binding (CB)" evidence="5">
    <location>
        <begin position="27"/>
        <end position="108"/>
    </location>
</feature>
<dbReference type="AlphaFoldDB" id="A0A4R8X0W1"/>
<evidence type="ECO:0000259" key="4">
    <source>
        <dbReference type="PROSITE" id="PS51898"/>
    </source>
</evidence>
<reference evidence="6 7" key="1">
    <citation type="submission" date="2019-03" db="EMBL/GenBank/DDBJ databases">
        <title>Genomics of glacier-inhabiting Cryobacterium strains.</title>
        <authorList>
            <person name="Liu Q."/>
            <person name="Xin Y.-H."/>
        </authorList>
    </citation>
    <scope>NUCLEOTIDE SEQUENCE [LARGE SCALE GENOMIC DNA]</scope>
    <source>
        <strain evidence="6 7">MDT1-3</strain>
    </source>
</reference>
<keyword evidence="2" id="KW-0233">DNA recombination</keyword>
<dbReference type="GO" id="GO:0003677">
    <property type="term" value="F:DNA binding"/>
    <property type="evidence" value="ECO:0007669"/>
    <property type="project" value="UniProtKB-UniRule"/>
</dbReference>
<dbReference type="Proteomes" id="UP000298412">
    <property type="component" value="Unassembled WGS sequence"/>
</dbReference>
<dbReference type="InterPro" id="IPR013762">
    <property type="entry name" value="Integrase-like_cat_sf"/>
</dbReference>
<dbReference type="OrthoDB" id="3698359at2"/>
<dbReference type="GO" id="GO:0006310">
    <property type="term" value="P:DNA recombination"/>
    <property type="evidence" value="ECO:0007669"/>
    <property type="project" value="UniProtKB-KW"/>
</dbReference>
<evidence type="ECO:0000256" key="2">
    <source>
        <dbReference type="ARBA" id="ARBA00023172"/>
    </source>
</evidence>
<name>A0A4R8X0W1_9MICO</name>
<dbReference type="CDD" id="cd00397">
    <property type="entry name" value="DNA_BRE_C"/>
    <property type="match status" value="1"/>
</dbReference>
<proteinExistence type="predicted"/>
<dbReference type="PROSITE" id="PS51900">
    <property type="entry name" value="CB"/>
    <property type="match status" value="1"/>
</dbReference>
<dbReference type="InterPro" id="IPR010998">
    <property type="entry name" value="Integrase_recombinase_N"/>
</dbReference>
<evidence type="ECO:0000259" key="5">
    <source>
        <dbReference type="PROSITE" id="PS51900"/>
    </source>
</evidence>
<dbReference type="InterPro" id="IPR011010">
    <property type="entry name" value="DNA_brk_join_enz"/>
</dbReference>
<dbReference type="EMBL" id="SOFP01000015">
    <property type="protein sequence ID" value="TFC19029.1"/>
    <property type="molecule type" value="Genomic_DNA"/>
</dbReference>
<dbReference type="SUPFAM" id="SSF56349">
    <property type="entry name" value="DNA breaking-rejoining enzymes"/>
    <property type="match status" value="1"/>
</dbReference>
<dbReference type="Gene3D" id="1.10.443.10">
    <property type="entry name" value="Intergrase catalytic core"/>
    <property type="match status" value="1"/>
</dbReference>
<accession>A0A4R8X0W1</accession>